<dbReference type="AlphaFoldDB" id="A0A0J8DWC7"/>
<dbReference type="Proteomes" id="UP000035740">
    <property type="component" value="Unassembled WGS sequence"/>
</dbReference>
<name>A0A0J8DWC7_BETVV</name>
<evidence type="ECO:0000313" key="1">
    <source>
        <dbReference type="EMBL" id="KMS95160.1"/>
    </source>
</evidence>
<dbReference type="EMBL" id="KQ090528">
    <property type="protein sequence ID" value="KMS95160.1"/>
    <property type="molecule type" value="Genomic_DNA"/>
</dbReference>
<reference evidence="1 2" key="1">
    <citation type="journal article" date="2014" name="Nature">
        <title>The genome of the recently domesticated crop plant sugar beet (Beta vulgaris).</title>
        <authorList>
            <person name="Dohm J.C."/>
            <person name="Minoche A.E."/>
            <person name="Holtgrawe D."/>
            <person name="Capella-Gutierrez S."/>
            <person name="Zakrzewski F."/>
            <person name="Tafer H."/>
            <person name="Rupp O."/>
            <person name="Sorensen T.R."/>
            <person name="Stracke R."/>
            <person name="Reinhardt R."/>
            <person name="Goesmann A."/>
            <person name="Kraft T."/>
            <person name="Schulz B."/>
            <person name="Stadler P.F."/>
            <person name="Schmidt T."/>
            <person name="Gabaldon T."/>
            <person name="Lehrach H."/>
            <person name="Weisshaar B."/>
            <person name="Himmelbauer H."/>
        </authorList>
    </citation>
    <scope>NUCLEOTIDE SEQUENCE [LARGE SCALE GENOMIC DNA]</scope>
    <source>
        <tissue evidence="1">Taproot</tissue>
    </source>
</reference>
<keyword evidence="2" id="KW-1185">Reference proteome</keyword>
<proteinExistence type="predicted"/>
<organism evidence="1 2">
    <name type="scientific">Beta vulgaris subsp. vulgaris</name>
    <name type="common">Beet</name>
    <dbReference type="NCBI Taxonomy" id="3555"/>
    <lineage>
        <taxon>Eukaryota</taxon>
        <taxon>Viridiplantae</taxon>
        <taxon>Streptophyta</taxon>
        <taxon>Embryophyta</taxon>
        <taxon>Tracheophyta</taxon>
        <taxon>Spermatophyta</taxon>
        <taxon>Magnoliopsida</taxon>
        <taxon>eudicotyledons</taxon>
        <taxon>Gunneridae</taxon>
        <taxon>Pentapetalae</taxon>
        <taxon>Caryophyllales</taxon>
        <taxon>Chenopodiaceae</taxon>
        <taxon>Betoideae</taxon>
        <taxon>Beta</taxon>
    </lineage>
</organism>
<dbReference type="Gramene" id="KMS95160">
    <property type="protein sequence ID" value="KMS95160"/>
    <property type="gene ID" value="BVRB_011710"/>
</dbReference>
<protein>
    <submittedName>
        <fullName evidence="1">Uncharacterized protein</fullName>
    </submittedName>
</protein>
<gene>
    <name evidence="1" type="ORF">BVRB_011710</name>
</gene>
<sequence>MELEQHVVRAMSSHVPQEIVVQIIRVVDCLKHGMAKIKRTSFP</sequence>
<accession>A0A0J8DWC7</accession>
<evidence type="ECO:0000313" key="2">
    <source>
        <dbReference type="Proteomes" id="UP000035740"/>
    </source>
</evidence>